<feature type="region of interest" description="Disordered" evidence="1">
    <location>
        <begin position="376"/>
        <end position="403"/>
    </location>
</feature>
<feature type="compositionally biased region" description="Basic and acidic residues" evidence="1">
    <location>
        <begin position="459"/>
        <end position="484"/>
    </location>
</feature>
<evidence type="ECO:0000313" key="2">
    <source>
        <dbReference type="EMBL" id="CAG2244698.1"/>
    </source>
</evidence>
<gene>
    <name evidence="2" type="ORF">MEDL_56738</name>
</gene>
<evidence type="ECO:0000313" key="3">
    <source>
        <dbReference type="Proteomes" id="UP000683360"/>
    </source>
</evidence>
<reference evidence="2" key="1">
    <citation type="submission" date="2021-03" db="EMBL/GenBank/DDBJ databases">
        <authorList>
            <person name="Bekaert M."/>
        </authorList>
    </citation>
    <scope>NUCLEOTIDE SEQUENCE</scope>
</reference>
<name>A0A8S3UM49_MYTED</name>
<organism evidence="2 3">
    <name type="scientific">Mytilus edulis</name>
    <name type="common">Blue mussel</name>
    <dbReference type="NCBI Taxonomy" id="6550"/>
    <lineage>
        <taxon>Eukaryota</taxon>
        <taxon>Metazoa</taxon>
        <taxon>Spiralia</taxon>
        <taxon>Lophotrochozoa</taxon>
        <taxon>Mollusca</taxon>
        <taxon>Bivalvia</taxon>
        <taxon>Autobranchia</taxon>
        <taxon>Pteriomorphia</taxon>
        <taxon>Mytilida</taxon>
        <taxon>Mytiloidea</taxon>
        <taxon>Mytilidae</taxon>
        <taxon>Mytilinae</taxon>
        <taxon>Mytilus</taxon>
    </lineage>
</organism>
<feature type="region of interest" description="Disordered" evidence="1">
    <location>
        <begin position="457"/>
        <end position="484"/>
    </location>
</feature>
<dbReference type="AlphaFoldDB" id="A0A8S3UM49"/>
<dbReference type="Proteomes" id="UP000683360">
    <property type="component" value="Unassembled WGS sequence"/>
</dbReference>
<comment type="caution">
    <text evidence="2">The sequence shown here is derived from an EMBL/GenBank/DDBJ whole genome shotgun (WGS) entry which is preliminary data.</text>
</comment>
<accession>A0A8S3UM49</accession>
<protein>
    <recommendedName>
        <fullName evidence="4">DZIP3-like HEPN domain-containing protein</fullName>
    </recommendedName>
</protein>
<evidence type="ECO:0000256" key="1">
    <source>
        <dbReference type="SAM" id="MobiDB-lite"/>
    </source>
</evidence>
<sequence length="498" mass="58968">MTMGDDRSDDHLKIFKCLVDTGADVLRSTLERKVLNNNAITFEQYLDNVKHQFYHQFEKNRNKPCCSQSPHVNCNVNGYMDKKIFQKVYNKTSELDTRQCLDRFKVKGGVSTDELDLSDLNFFLWNSKMLSPQEKKSLQTIMTIRSYICHPQSTHCYSITELENVWLSLENDILLFAEPYRYKKMVTLQITTLRKYKINELESESIINEMATESEKIIREIKLEVQTRNECTNQLMKEESVGIKNCIKDTYDKTTSFINEKAQKLEENHKVLTTRCIKEIKTTVTEDGSNTRLHSEDQRREIDSHLTDYADNKKKITLDHSTWSMSDFVIEALNRCKKKVRTTAKDEYAEKIEHCKEKKRKKGKTEIFLLQKRKKKNLQKKNYQKRSDIKKRKSAGRSKISKGGKNSLLFETESIETLKGPEKLKRDQFVERKKRENQLKEQARERELQKIMMLIDDEEQRKRKEEEEKMRKQDEEEEMRKQDEEVISICKKIGDISV</sequence>
<evidence type="ECO:0008006" key="4">
    <source>
        <dbReference type="Google" id="ProtNLM"/>
    </source>
</evidence>
<proteinExistence type="predicted"/>
<feature type="compositionally biased region" description="Basic residues" evidence="1">
    <location>
        <begin position="376"/>
        <end position="402"/>
    </location>
</feature>
<dbReference type="EMBL" id="CAJPWZ010002746">
    <property type="protein sequence ID" value="CAG2244698.1"/>
    <property type="molecule type" value="Genomic_DNA"/>
</dbReference>
<keyword evidence="3" id="KW-1185">Reference proteome</keyword>